<keyword evidence="1" id="KW-1133">Transmembrane helix</keyword>
<protein>
    <recommendedName>
        <fullName evidence="4">Zinc ribbon domain-containing protein</fullName>
    </recommendedName>
</protein>
<feature type="transmembrane region" description="Helical" evidence="1">
    <location>
        <begin position="31"/>
        <end position="55"/>
    </location>
</feature>
<dbReference type="KEGG" id="rlc:K227x_22410"/>
<gene>
    <name evidence="2" type="ORF">K227x_22410</name>
</gene>
<dbReference type="Proteomes" id="UP000318538">
    <property type="component" value="Chromosome"/>
</dbReference>
<sequence>MTFLPYLFVWSGLGLVGSLLLLTKSARPERALFIVLFSLVHAIVFGPIFLLMTLAGRPQKLCPFCQSSIDRDAVVCAKCTRELPISS</sequence>
<evidence type="ECO:0000313" key="2">
    <source>
        <dbReference type="EMBL" id="QDT03856.1"/>
    </source>
</evidence>
<evidence type="ECO:0000313" key="3">
    <source>
        <dbReference type="Proteomes" id="UP000318538"/>
    </source>
</evidence>
<feature type="transmembrane region" description="Helical" evidence="1">
    <location>
        <begin position="6"/>
        <end position="22"/>
    </location>
</feature>
<accession>A0A517N9P0</accession>
<keyword evidence="1" id="KW-0812">Transmembrane</keyword>
<name>A0A517N9P0_9BACT</name>
<organism evidence="2 3">
    <name type="scientific">Rubripirellula lacrimiformis</name>
    <dbReference type="NCBI Taxonomy" id="1930273"/>
    <lineage>
        <taxon>Bacteria</taxon>
        <taxon>Pseudomonadati</taxon>
        <taxon>Planctomycetota</taxon>
        <taxon>Planctomycetia</taxon>
        <taxon>Pirellulales</taxon>
        <taxon>Pirellulaceae</taxon>
        <taxon>Rubripirellula</taxon>
    </lineage>
</organism>
<keyword evidence="1" id="KW-0472">Membrane</keyword>
<dbReference type="EMBL" id="CP036525">
    <property type="protein sequence ID" value="QDT03856.1"/>
    <property type="molecule type" value="Genomic_DNA"/>
</dbReference>
<evidence type="ECO:0000256" key="1">
    <source>
        <dbReference type="SAM" id="Phobius"/>
    </source>
</evidence>
<proteinExistence type="predicted"/>
<evidence type="ECO:0008006" key="4">
    <source>
        <dbReference type="Google" id="ProtNLM"/>
    </source>
</evidence>
<keyword evidence="3" id="KW-1185">Reference proteome</keyword>
<dbReference type="AlphaFoldDB" id="A0A517N9P0"/>
<reference evidence="2 3" key="1">
    <citation type="submission" date="2019-02" db="EMBL/GenBank/DDBJ databases">
        <title>Deep-cultivation of Planctomycetes and their phenomic and genomic characterization uncovers novel biology.</title>
        <authorList>
            <person name="Wiegand S."/>
            <person name="Jogler M."/>
            <person name="Boedeker C."/>
            <person name="Pinto D."/>
            <person name="Vollmers J."/>
            <person name="Rivas-Marin E."/>
            <person name="Kohn T."/>
            <person name="Peeters S.H."/>
            <person name="Heuer A."/>
            <person name="Rast P."/>
            <person name="Oberbeckmann S."/>
            <person name="Bunk B."/>
            <person name="Jeske O."/>
            <person name="Meyerdierks A."/>
            <person name="Storesund J.E."/>
            <person name="Kallscheuer N."/>
            <person name="Luecker S."/>
            <person name="Lage O.M."/>
            <person name="Pohl T."/>
            <person name="Merkel B.J."/>
            <person name="Hornburger P."/>
            <person name="Mueller R.-W."/>
            <person name="Bruemmer F."/>
            <person name="Labrenz M."/>
            <person name="Spormann A.M."/>
            <person name="Op den Camp H."/>
            <person name="Overmann J."/>
            <person name="Amann R."/>
            <person name="Jetten M.S.M."/>
            <person name="Mascher T."/>
            <person name="Medema M.H."/>
            <person name="Devos D.P."/>
            <person name="Kaster A.-K."/>
            <person name="Ovreas L."/>
            <person name="Rohde M."/>
            <person name="Galperin M.Y."/>
            <person name="Jogler C."/>
        </authorList>
    </citation>
    <scope>NUCLEOTIDE SEQUENCE [LARGE SCALE GENOMIC DNA]</scope>
    <source>
        <strain evidence="2 3">K22_7</strain>
    </source>
</reference>